<feature type="domain" description="TNase-like" evidence="4">
    <location>
        <begin position="38"/>
        <end position="169"/>
    </location>
</feature>
<dbReference type="AlphaFoldDB" id="A0A9J7AXJ5"/>
<evidence type="ECO:0000313" key="5">
    <source>
        <dbReference type="EMBL" id="UUX51153.1"/>
    </source>
</evidence>
<evidence type="ECO:0000313" key="6">
    <source>
        <dbReference type="Proteomes" id="UP001060336"/>
    </source>
</evidence>
<dbReference type="SMART" id="SM00318">
    <property type="entry name" value="SNc"/>
    <property type="match status" value="1"/>
</dbReference>
<evidence type="ECO:0000256" key="1">
    <source>
        <dbReference type="ARBA" id="ARBA00022722"/>
    </source>
</evidence>
<protein>
    <submittedName>
        <fullName evidence="5">Thermonuclease family protein</fullName>
    </submittedName>
</protein>
<dbReference type="Gene3D" id="2.40.50.90">
    <property type="match status" value="1"/>
</dbReference>
<dbReference type="SUPFAM" id="SSF50199">
    <property type="entry name" value="Staphylococcal nuclease"/>
    <property type="match status" value="1"/>
</dbReference>
<dbReference type="GO" id="GO:0016787">
    <property type="term" value="F:hydrolase activity"/>
    <property type="evidence" value="ECO:0007669"/>
    <property type="project" value="UniProtKB-KW"/>
</dbReference>
<dbReference type="RefSeq" id="WP_257770467.1">
    <property type="nucleotide sequence ID" value="NZ_CP102480.1"/>
</dbReference>
<dbReference type="PANTHER" id="PTHR12302:SF3">
    <property type="entry name" value="SERINE_THREONINE-PROTEIN KINASE 31"/>
    <property type="match status" value="1"/>
</dbReference>
<dbReference type="Pfam" id="PF00565">
    <property type="entry name" value="SNase"/>
    <property type="match status" value="1"/>
</dbReference>
<dbReference type="Proteomes" id="UP001060336">
    <property type="component" value="Chromosome"/>
</dbReference>
<keyword evidence="1" id="KW-0540">Nuclease</keyword>
<dbReference type="InterPro" id="IPR035437">
    <property type="entry name" value="SNase_OB-fold_sf"/>
</dbReference>
<evidence type="ECO:0000256" key="2">
    <source>
        <dbReference type="ARBA" id="ARBA00022759"/>
    </source>
</evidence>
<dbReference type="InterPro" id="IPR016071">
    <property type="entry name" value="Staphylococal_nuclease_OB-fold"/>
</dbReference>
<dbReference type="PANTHER" id="PTHR12302">
    <property type="entry name" value="EBNA2 BINDING PROTEIN P100"/>
    <property type="match status" value="1"/>
</dbReference>
<proteinExistence type="predicted"/>
<evidence type="ECO:0000259" key="4">
    <source>
        <dbReference type="PROSITE" id="PS50830"/>
    </source>
</evidence>
<organism evidence="5 6">
    <name type="scientific">Nisaea acidiphila</name>
    <dbReference type="NCBI Taxonomy" id="1862145"/>
    <lineage>
        <taxon>Bacteria</taxon>
        <taxon>Pseudomonadati</taxon>
        <taxon>Pseudomonadota</taxon>
        <taxon>Alphaproteobacteria</taxon>
        <taxon>Rhodospirillales</taxon>
        <taxon>Thalassobaculaceae</taxon>
        <taxon>Nisaea</taxon>
    </lineage>
</organism>
<dbReference type="GO" id="GO:0004519">
    <property type="term" value="F:endonuclease activity"/>
    <property type="evidence" value="ECO:0007669"/>
    <property type="project" value="UniProtKB-KW"/>
</dbReference>
<dbReference type="PROSITE" id="PS50830">
    <property type="entry name" value="TNASE_3"/>
    <property type="match status" value="1"/>
</dbReference>
<gene>
    <name evidence="5" type="ORF">NUH88_05545</name>
</gene>
<name>A0A9J7AXJ5_9PROT</name>
<keyword evidence="2" id="KW-0255">Endonuclease</keyword>
<sequence length="270" mass="30840">MRPALHILRLTALLVFFSVSGDSIAEIPRLPENAPGAKLKDQAVTEIVDGDTLVLRSGKQVRLVGIQAPKLPLGRVGFEAWPFAEEARAALLRLTEAQTVSLHFGGRHEDRYRRYLAHLTLPNGTWVQGRLLLDGMARVYSFHDNRALIAEMLALERRARSERRGIWKLPHYRIRNPAETWNDIDSFQIVEGRVVDAARIRDTVFLNFGPDWRTDFTFRIGRRALRRYEKLGIDPLTFSGRSVRGRGWVKPQNGPLIELTHPEQLELLPE</sequence>
<dbReference type="KEGG" id="naci:NUH88_05545"/>
<accession>A0A9J7AXJ5</accession>
<dbReference type="EMBL" id="CP102480">
    <property type="protein sequence ID" value="UUX51153.1"/>
    <property type="molecule type" value="Genomic_DNA"/>
</dbReference>
<keyword evidence="3" id="KW-0378">Hydrolase</keyword>
<evidence type="ECO:0000256" key="3">
    <source>
        <dbReference type="ARBA" id="ARBA00022801"/>
    </source>
</evidence>
<reference evidence="5" key="1">
    <citation type="submission" date="2022-08" db="EMBL/GenBank/DDBJ databases">
        <title>Nisaea acidiphila sp. nov., isolated from a marine algal debris and emended description of the genus Nisaea Urios et al. 2008.</title>
        <authorList>
            <person name="Kwon K."/>
        </authorList>
    </citation>
    <scope>NUCLEOTIDE SEQUENCE</scope>
    <source>
        <strain evidence="5">MEBiC11861</strain>
    </source>
</reference>
<keyword evidence="6" id="KW-1185">Reference proteome</keyword>